<evidence type="ECO:0000313" key="1">
    <source>
        <dbReference type="EMBL" id="KGO32412.1"/>
    </source>
</evidence>
<gene>
    <name evidence="1" type="ORF">Q757_01165</name>
</gene>
<sequence length="163" mass="19773">MHLAEYIFLHHGYITTSTIMASRELLLKNPFTEGLPKHQDWDWIFKADFFCKAQAVFLDIPLTIYRTQYLGRSMSVSQRNTWKFSHDWISKYKPYLSQEVIMSFDRGQVIPSLLNDHNFSKYSKYKFIRYILLDFSYKERFIEWKNVIIPFIYRQLKGRYGKK</sequence>
<evidence type="ECO:0000313" key="2">
    <source>
        <dbReference type="Proteomes" id="UP000030023"/>
    </source>
</evidence>
<organism evidence="1 2">
    <name type="scientific">Oenococcus alcoholitolerans</name>
    <dbReference type="NCBI Taxonomy" id="931074"/>
    <lineage>
        <taxon>Bacteria</taxon>
        <taxon>Bacillati</taxon>
        <taxon>Bacillota</taxon>
        <taxon>Bacilli</taxon>
        <taxon>Lactobacillales</taxon>
        <taxon>Lactobacillaceae</taxon>
        <taxon>Oenococcus</taxon>
    </lineage>
</organism>
<evidence type="ECO:0008006" key="3">
    <source>
        <dbReference type="Google" id="ProtNLM"/>
    </source>
</evidence>
<name>A0ABR4XSF8_9LACO</name>
<accession>A0ABR4XSF8</accession>
<dbReference type="EMBL" id="AXCV01000024">
    <property type="protein sequence ID" value="KGO32412.1"/>
    <property type="molecule type" value="Genomic_DNA"/>
</dbReference>
<dbReference type="InterPro" id="IPR029044">
    <property type="entry name" value="Nucleotide-diphossugar_trans"/>
</dbReference>
<dbReference type="SUPFAM" id="SSF53448">
    <property type="entry name" value="Nucleotide-diphospho-sugar transferases"/>
    <property type="match status" value="1"/>
</dbReference>
<dbReference type="Proteomes" id="UP000030023">
    <property type="component" value="Unassembled WGS sequence"/>
</dbReference>
<protein>
    <recommendedName>
        <fullName evidence="3">Glycosyl transferase</fullName>
    </recommendedName>
</protein>
<proteinExistence type="predicted"/>
<reference evidence="1 2" key="1">
    <citation type="journal article" date="2014" name="Antonie Van Leeuwenhoek">
        <title>Oenococcus alcoholitolerans sp. nov., a lactic acid bacteria isolated from cachaca and ethanol fermentation processes.</title>
        <authorList>
            <person name="Badotti F."/>
            <person name="Moreira A.P."/>
            <person name="Tonon L.A."/>
            <person name="de Lucena B.T."/>
            <person name="Gomes Fde C."/>
            <person name="Kruger R."/>
            <person name="Thompson C.C."/>
            <person name="de Morais M.A.Jr."/>
            <person name="Rosa C.A."/>
            <person name="Thompson F.L."/>
        </authorList>
    </citation>
    <scope>NUCLEOTIDE SEQUENCE [LARGE SCALE GENOMIC DNA]</scope>
    <source>
        <strain evidence="1 2">UFRJ-M7.2.18</strain>
    </source>
</reference>
<comment type="caution">
    <text evidence="1">The sequence shown here is derived from an EMBL/GenBank/DDBJ whole genome shotgun (WGS) entry which is preliminary data.</text>
</comment>
<keyword evidence="2" id="KW-1185">Reference proteome</keyword>